<dbReference type="PANTHER" id="PTHR10434">
    <property type="entry name" value="1-ACYL-SN-GLYCEROL-3-PHOSPHATE ACYLTRANSFERASE"/>
    <property type="match status" value="1"/>
</dbReference>
<reference evidence="6 7" key="1">
    <citation type="submission" date="2014-07" db="EMBL/GenBank/DDBJ databases">
        <title>Draft Genome Sequence of Gephyronic Acid Producer, Cystobacter violaceus Strain Cb vi76.</title>
        <authorList>
            <person name="Stevens D.C."/>
            <person name="Young J."/>
            <person name="Carmichael R."/>
            <person name="Tan J."/>
            <person name="Taylor R.E."/>
        </authorList>
    </citation>
    <scope>NUCLEOTIDE SEQUENCE [LARGE SCALE GENOMIC DNA]</scope>
    <source>
        <strain evidence="6 7">Cb vi76</strain>
    </source>
</reference>
<dbReference type="EMBL" id="JPMI01000142">
    <property type="protein sequence ID" value="KFA91439.1"/>
    <property type="molecule type" value="Genomic_DNA"/>
</dbReference>
<proteinExistence type="predicted"/>
<feature type="domain" description="Phospholipid/glycerol acyltransferase" evidence="5">
    <location>
        <begin position="86"/>
        <end position="194"/>
    </location>
</feature>
<dbReference type="PANTHER" id="PTHR10434:SF66">
    <property type="entry name" value="PHOSPHOLIPID_GLYCEROL ACYLTRANSFERASE DOMAIN-CONTAINING PROTEIN"/>
    <property type="match status" value="1"/>
</dbReference>
<dbReference type="CDD" id="cd07989">
    <property type="entry name" value="LPLAT_AGPAT-like"/>
    <property type="match status" value="1"/>
</dbReference>
<evidence type="ECO:0000256" key="1">
    <source>
        <dbReference type="ARBA" id="ARBA00005189"/>
    </source>
</evidence>
<evidence type="ECO:0000313" key="7">
    <source>
        <dbReference type="Proteomes" id="UP000028547"/>
    </source>
</evidence>
<organism evidence="6 7">
    <name type="scientific">Archangium violaceum Cb vi76</name>
    <dbReference type="NCBI Taxonomy" id="1406225"/>
    <lineage>
        <taxon>Bacteria</taxon>
        <taxon>Pseudomonadati</taxon>
        <taxon>Myxococcota</taxon>
        <taxon>Myxococcia</taxon>
        <taxon>Myxococcales</taxon>
        <taxon>Cystobacterineae</taxon>
        <taxon>Archangiaceae</taxon>
        <taxon>Archangium</taxon>
    </lineage>
</organism>
<dbReference type="SUPFAM" id="SSF69593">
    <property type="entry name" value="Glycerol-3-phosphate (1)-acyltransferase"/>
    <property type="match status" value="1"/>
</dbReference>
<comment type="pathway">
    <text evidence="1">Lipid metabolism.</text>
</comment>
<evidence type="ECO:0000259" key="5">
    <source>
        <dbReference type="SMART" id="SM00563"/>
    </source>
</evidence>
<keyword evidence="4" id="KW-0472">Membrane</keyword>
<dbReference type="GO" id="GO:0006654">
    <property type="term" value="P:phosphatidic acid biosynthetic process"/>
    <property type="evidence" value="ECO:0007669"/>
    <property type="project" value="TreeGrafter"/>
</dbReference>
<keyword evidence="2 6" id="KW-0808">Transferase</keyword>
<protein>
    <submittedName>
        <fullName evidence="6">Acyltransferase</fullName>
    </submittedName>
</protein>
<dbReference type="SMART" id="SM00563">
    <property type="entry name" value="PlsC"/>
    <property type="match status" value="1"/>
</dbReference>
<name>A0A084SSK4_9BACT</name>
<gene>
    <name evidence="6" type="ORF">Q664_21745</name>
</gene>
<keyword evidence="3 6" id="KW-0012">Acyltransferase</keyword>
<evidence type="ECO:0000256" key="2">
    <source>
        <dbReference type="ARBA" id="ARBA00022679"/>
    </source>
</evidence>
<dbReference type="Proteomes" id="UP000028547">
    <property type="component" value="Unassembled WGS sequence"/>
</dbReference>
<dbReference type="GO" id="GO:0003841">
    <property type="term" value="F:1-acylglycerol-3-phosphate O-acyltransferase activity"/>
    <property type="evidence" value="ECO:0007669"/>
    <property type="project" value="TreeGrafter"/>
</dbReference>
<keyword evidence="4" id="KW-0812">Transmembrane</keyword>
<evidence type="ECO:0000256" key="4">
    <source>
        <dbReference type="SAM" id="Phobius"/>
    </source>
</evidence>
<dbReference type="AlphaFoldDB" id="A0A084SSK4"/>
<evidence type="ECO:0000256" key="3">
    <source>
        <dbReference type="ARBA" id="ARBA00023315"/>
    </source>
</evidence>
<feature type="transmembrane region" description="Helical" evidence="4">
    <location>
        <begin position="12"/>
        <end position="32"/>
    </location>
</feature>
<dbReference type="RefSeq" id="WP_043398506.1">
    <property type="nucleotide sequence ID" value="NZ_JPMI01000142.1"/>
</dbReference>
<accession>A0A084SSK4</accession>
<dbReference type="Pfam" id="PF01553">
    <property type="entry name" value="Acyltransferase"/>
    <property type="match status" value="1"/>
</dbReference>
<keyword evidence="4" id="KW-1133">Transmembrane helix</keyword>
<comment type="caution">
    <text evidence="6">The sequence shown here is derived from an EMBL/GenBank/DDBJ whole genome shotgun (WGS) entry which is preliminary data.</text>
</comment>
<sequence>MLETLERGWRILATGISFTTFGLGGLGLRLLYFPLLQLLVRDQARQTRLARLAVHHSFRFFIEWMRVLGVLRYRIEGVEKLARPGLLILANHPTLIDVVFLISLVPNADCVVKASLAHNPFTRGPVRATGYLCNDSGPALIQDCIASVKAGNNLIIFPEGTRTRVNSPMQLQRGAANIAVRGPCDITPVTIRCEPLGLSKGTPWWRVPPKRMNFTIQVHDDIPVAPQRGEAGGEARAARQLTAQLHDYFSREGQGHAAA</sequence>
<evidence type="ECO:0000313" key="6">
    <source>
        <dbReference type="EMBL" id="KFA91439.1"/>
    </source>
</evidence>
<dbReference type="InterPro" id="IPR002123">
    <property type="entry name" value="Plipid/glycerol_acylTrfase"/>
</dbReference>